<evidence type="ECO:0000313" key="4">
    <source>
        <dbReference type="EMBL" id="KFM69191.1"/>
    </source>
</evidence>
<accession>A0A087TVQ2</accession>
<dbReference type="STRING" id="407821.A0A087TVQ2"/>
<evidence type="ECO:0000313" key="5">
    <source>
        <dbReference type="Proteomes" id="UP000054359"/>
    </source>
</evidence>
<comment type="caution">
    <text evidence="1">Lacks conserved residue(s) required for the propagation of feature annotation.</text>
</comment>
<evidence type="ECO:0000256" key="1">
    <source>
        <dbReference type="PROSITE-ProRule" id="PRU00076"/>
    </source>
</evidence>
<sequence>MAKRMHIVKNANAVEEQTAPFIPTASDVYVPNITKKKMEFAFVIIEDCNKPNACPVTTKCVDREGGGYECVCEEGFTPIFDKYTGLQDPNKYGCREICLPDDCNAGKCNIIGNTYECICDEGYSGKYCDMKVLKIPGNSALIAGFSATMLILGALLFALGCILFRYFKNVKSASTYGNQQQENMRHF</sequence>
<dbReference type="InterPro" id="IPR000742">
    <property type="entry name" value="EGF"/>
</dbReference>
<proteinExistence type="predicted"/>
<dbReference type="SUPFAM" id="SSF57196">
    <property type="entry name" value="EGF/Laminin"/>
    <property type="match status" value="1"/>
</dbReference>
<dbReference type="Gene3D" id="2.10.25.10">
    <property type="entry name" value="Laminin"/>
    <property type="match status" value="1"/>
</dbReference>
<feature type="transmembrane region" description="Helical" evidence="2">
    <location>
        <begin position="140"/>
        <end position="167"/>
    </location>
</feature>
<name>A0A087TVQ2_STEMI</name>
<keyword evidence="2" id="KW-1133">Transmembrane helix</keyword>
<gene>
    <name evidence="4" type="ORF">X975_22016</name>
</gene>
<dbReference type="PROSITE" id="PS00022">
    <property type="entry name" value="EGF_1"/>
    <property type="match status" value="1"/>
</dbReference>
<dbReference type="EMBL" id="KK116961">
    <property type="protein sequence ID" value="KFM69191.1"/>
    <property type="molecule type" value="Genomic_DNA"/>
</dbReference>
<dbReference type="SMART" id="SM00181">
    <property type="entry name" value="EGF"/>
    <property type="match status" value="2"/>
</dbReference>
<dbReference type="Pfam" id="PF00008">
    <property type="entry name" value="EGF"/>
    <property type="match status" value="1"/>
</dbReference>
<feature type="disulfide bond" evidence="1">
    <location>
        <begin position="119"/>
        <end position="128"/>
    </location>
</feature>
<dbReference type="AlphaFoldDB" id="A0A087TVQ2"/>
<evidence type="ECO:0000256" key="2">
    <source>
        <dbReference type="SAM" id="Phobius"/>
    </source>
</evidence>
<organism evidence="4 5">
    <name type="scientific">Stegodyphus mimosarum</name>
    <name type="common">African social velvet spider</name>
    <dbReference type="NCBI Taxonomy" id="407821"/>
    <lineage>
        <taxon>Eukaryota</taxon>
        <taxon>Metazoa</taxon>
        <taxon>Ecdysozoa</taxon>
        <taxon>Arthropoda</taxon>
        <taxon>Chelicerata</taxon>
        <taxon>Arachnida</taxon>
        <taxon>Araneae</taxon>
        <taxon>Araneomorphae</taxon>
        <taxon>Entelegynae</taxon>
        <taxon>Eresoidea</taxon>
        <taxon>Eresidae</taxon>
        <taxon>Stegodyphus</taxon>
    </lineage>
</organism>
<feature type="domain" description="EGF-like" evidence="3">
    <location>
        <begin position="99"/>
        <end position="129"/>
    </location>
</feature>
<keyword evidence="1" id="KW-1015">Disulfide bond</keyword>
<keyword evidence="1" id="KW-0245">EGF-like domain</keyword>
<feature type="non-terminal residue" evidence="4">
    <location>
        <position position="187"/>
    </location>
</feature>
<keyword evidence="5" id="KW-1185">Reference proteome</keyword>
<evidence type="ECO:0000259" key="3">
    <source>
        <dbReference type="PROSITE" id="PS50026"/>
    </source>
</evidence>
<feature type="domain" description="EGF-like" evidence="3">
    <location>
        <begin position="44"/>
        <end position="82"/>
    </location>
</feature>
<dbReference type="CDD" id="cd00054">
    <property type="entry name" value="EGF_CA"/>
    <property type="match status" value="1"/>
</dbReference>
<dbReference type="PROSITE" id="PS01186">
    <property type="entry name" value="EGF_2"/>
    <property type="match status" value="1"/>
</dbReference>
<keyword evidence="2" id="KW-0472">Membrane</keyword>
<keyword evidence="2" id="KW-0812">Transmembrane</keyword>
<dbReference type="PROSITE" id="PS50026">
    <property type="entry name" value="EGF_3"/>
    <property type="match status" value="2"/>
</dbReference>
<dbReference type="OrthoDB" id="6432513at2759"/>
<dbReference type="Proteomes" id="UP000054359">
    <property type="component" value="Unassembled WGS sequence"/>
</dbReference>
<protein>
    <submittedName>
        <fullName evidence="4">Tenascin</fullName>
    </submittedName>
</protein>
<reference evidence="4 5" key="1">
    <citation type="submission" date="2013-11" db="EMBL/GenBank/DDBJ databases">
        <title>Genome sequencing of Stegodyphus mimosarum.</title>
        <authorList>
            <person name="Bechsgaard J."/>
        </authorList>
    </citation>
    <scope>NUCLEOTIDE SEQUENCE [LARGE SCALE GENOMIC DNA]</scope>
</reference>